<dbReference type="PANTHER" id="PTHR33463:SF183">
    <property type="entry name" value="NB-ARC DOMAIN DISEASE RESISTANCE PROTEIN"/>
    <property type="match status" value="1"/>
</dbReference>
<evidence type="ECO:0000256" key="3">
    <source>
        <dbReference type="ARBA" id="ARBA00022821"/>
    </source>
</evidence>
<keyword evidence="7" id="KW-1185">Reference proteome</keyword>
<dbReference type="PRINTS" id="PR00364">
    <property type="entry name" value="DISEASERSIST"/>
</dbReference>
<dbReference type="InterPro" id="IPR002182">
    <property type="entry name" value="NB-ARC"/>
</dbReference>
<keyword evidence="4" id="KW-0067">ATP-binding</keyword>
<dbReference type="RefSeq" id="XP_039137112.1">
    <property type="nucleotide sequence ID" value="XM_039281178.1"/>
</dbReference>
<dbReference type="GeneID" id="120274642"/>
<dbReference type="GO" id="GO:0006952">
    <property type="term" value="P:defense response"/>
    <property type="evidence" value="ECO:0007669"/>
    <property type="project" value="UniProtKB-KW"/>
</dbReference>
<feature type="coiled-coil region" evidence="5">
    <location>
        <begin position="30"/>
        <end position="85"/>
    </location>
</feature>
<dbReference type="InterPro" id="IPR036388">
    <property type="entry name" value="WH-like_DNA-bd_sf"/>
</dbReference>
<keyword evidence="5" id="KW-0175">Coiled coil</keyword>
<evidence type="ECO:0000313" key="8">
    <source>
        <dbReference type="RefSeq" id="XP_039137112.1"/>
    </source>
</evidence>
<dbReference type="InterPro" id="IPR027417">
    <property type="entry name" value="P-loop_NTPase"/>
</dbReference>
<dbReference type="GO" id="GO:0043531">
    <property type="term" value="F:ADP binding"/>
    <property type="evidence" value="ECO:0007669"/>
    <property type="project" value="InterPro"/>
</dbReference>
<dbReference type="InterPro" id="IPR042197">
    <property type="entry name" value="Apaf_helical"/>
</dbReference>
<dbReference type="Proteomes" id="UP001515500">
    <property type="component" value="Chromosome 13"/>
</dbReference>
<accession>A0AB40CEF9</accession>
<dbReference type="Gene3D" id="1.10.8.430">
    <property type="entry name" value="Helical domain of apoptotic protease-activating factors"/>
    <property type="match status" value="1"/>
</dbReference>
<evidence type="ECO:0000256" key="5">
    <source>
        <dbReference type="SAM" id="Coils"/>
    </source>
</evidence>
<reference evidence="8" key="1">
    <citation type="submission" date="2025-08" db="UniProtKB">
        <authorList>
            <consortium name="RefSeq"/>
        </authorList>
    </citation>
    <scope>IDENTIFICATION</scope>
</reference>
<dbReference type="AlphaFoldDB" id="A0AB40CEF9"/>
<dbReference type="GO" id="GO:0005524">
    <property type="term" value="F:ATP binding"/>
    <property type="evidence" value="ECO:0007669"/>
    <property type="project" value="UniProtKB-KW"/>
</dbReference>
<name>A0AB40CEF9_DIOCR</name>
<dbReference type="FunFam" id="3.40.50.300:FF:001091">
    <property type="entry name" value="Probable disease resistance protein At1g61300"/>
    <property type="match status" value="1"/>
</dbReference>
<feature type="domain" description="AAA+ ATPase" evidence="6">
    <location>
        <begin position="164"/>
        <end position="304"/>
    </location>
</feature>
<dbReference type="SMART" id="SM00382">
    <property type="entry name" value="AAA"/>
    <property type="match status" value="1"/>
</dbReference>
<dbReference type="SUPFAM" id="SSF52058">
    <property type="entry name" value="L domain-like"/>
    <property type="match status" value="1"/>
</dbReference>
<dbReference type="InterPro" id="IPR055414">
    <property type="entry name" value="LRR_R13L4/SHOC2-like"/>
</dbReference>
<dbReference type="Gene3D" id="3.40.50.300">
    <property type="entry name" value="P-loop containing nucleotide triphosphate hydrolases"/>
    <property type="match status" value="1"/>
</dbReference>
<organism evidence="7 8">
    <name type="scientific">Dioscorea cayennensis subsp. rotundata</name>
    <name type="common">White Guinea yam</name>
    <name type="synonym">Dioscorea rotundata</name>
    <dbReference type="NCBI Taxonomy" id="55577"/>
    <lineage>
        <taxon>Eukaryota</taxon>
        <taxon>Viridiplantae</taxon>
        <taxon>Streptophyta</taxon>
        <taxon>Embryophyta</taxon>
        <taxon>Tracheophyta</taxon>
        <taxon>Spermatophyta</taxon>
        <taxon>Magnoliopsida</taxon>
        <taxon>Liliopsida</taxon>
        <taxon>Dioscoreales</taxon>
        <taxon>Dioscoreaceae</taxon>
        <taxon>Dioscorea</taxon>
    </lineage>
</organism>
<proteinExistence type="inferred from homology"/>
<evidence type="ECO:0000256" key="2">
    <source>
        <dbReference type="ARBA" id="ARBA00022737"/>
    </source>
</evidence>
<dbReference type="InterPro" id="IPR050905">
    <property type="entry name" value="Plant_NBS-LRR"/>
</dbReference>
<dbReference type="Pfam" id="PF23598">
    <property type="entry name" value="LRR_14"/>
    <property type="match status" value="1"/>
</dbReference>
<dbReference type="InterPro" id="IPR003593">
    <property type="entry name" value="AAA+_ATPase"/>
</dbReference>
<dbReference type="PANTHER" id="PTHR33463">
    <property type="entry name" value="NB-ARC DOMAIN-CONTAINING PROTEIN-RELATED"/>
    <property type="match status" value="1"/>
</dbReference>
<evidence type="ECO:0000256" key="1">
    <source>
        <dbReference type="ARBA" id="ARBA00008894"/>
    </source>
</evidence>
<dbReference type="SUPFAM" id="SSF52540">
    <property type="entry name" value="P-loop containing nucleoside triphosphate hydrolases"/>
    <property type="match status" value="1"/>
</dbReference>
<keyword evidence="3" id="KW-0611">Plant defense</keyword>
<gene>
    <name evidence="8" type="primary">LOC120274642</name>
</gene>
<dbReference type="Pfam" id="PF00931">
    <property type="entry name" value="NB-ARC"/>
    <property type="match status" value="1"/>
</dbReference>
<evidence type="ECO:0000313" key="7">
    <source>
        <dbReference type="Proteomes" id="UP001515500"/>
    </source>
</evidence>
<keyword evidence="2" id="KW-0677">Repeat</keyword>
<evidence type="ECO:0000256" key="4">
    <source>
        <dbReference type="ARBA" id="ARBA00022840"/>
    </source>
</evidence>
<comment type="similarity">
    <text evidence="1">Belongs to the disease resistance NB-LRR family.</text>
</comment>
<dbReference type="Gene3D" id="1.10.10.10">
    <property type="entry name" value="Winged helix-like DNA-binding domain superfamily/Winged helix DNA-binding domain"/>
    <property type="match status" value="1"/>
</dbReference>
<dbReference type="FunFam" id="1.10.8.430:FF:000003">
    <property type="entry name" value="Probable disease resistance protein At5g66910"/>
    <property type="match status" value="1"/>
</dbReference>
<protein>
    <submittedName>
        <fullName evidence="8">Probable disease resistance protein At1g61300</fullName>
    </submittedName>
</protein>
<evidence type="ECO:0000259" key="6">
    <source>
        <dbReference type="SMART" id="SM00382"/>
    </source>
</evidence>
<keyword evidence="4" id="KW-0547">Nucleotide-binding</keyword>
<dbReference type="Gene3D" id="3.80.10.10">
    <property type="entry name" value="Ribonuclease Inhibitor"/>
    <property type="match status" value="2"/>
</dbReference>
<dbReference type="InterPro" id="IPR032675">
    <property type="entry name" value="LRR_dom_sf"/>
</dbReference>
<sequence length="972" mass="111337">MDLVKGCLSCLQSPAVLQHMSFVFHPKEKVDDLNNAMKDLMAKKRDIQRELDNPQNRGKLCSNQLERWLLKAGKTEEKVNQLLEEYSKGNCDTGSWFQNCYSRYNIGSEAFKLKEEITQLTEDQPEIKFTDIPQPEPVSESNKIVGEKIVSNLNVACSYLAEKTNDIIGIWGMGGVGKTTLLKKINQSLSDDDANMGFDHVLFIQASQNAQLKELREEIAKKLHLPSSAGQQDIFNALKTKKIVLLLDNIWEPVDLVGLGIINPYVCNNGSSKAYKYKVMFTTRSEDVCARMEASKRIKVECMEPDEAWALFKHNVNQEVIESDEKLKEKAWQVMNKCGGLPLALQVVGKAMSNRNTVQEWDDILSSLKISGIEGGQKSVLPILKLSYDNLPRDIQECFLCASILRLSLSTDGLLRLWMGLDLIGDFDNLQQAYGKARHIFKKLEESCLLCSSDGDSVSLHDVIYEMAVWIASDCGMNMNKWIVKIDGGMNMYKWIFKNDGPIVEISSINAENWSFANRVFISGEVEHLPILSHLCSDLLCLIIRFNFCFKNIPEGFFKQMPNLTYLNLQDTGIKELPKDIKCLVNLQYLNISGTEISSLPNELVYLKKLQYLICTYLEGLGNVKENLISRLQKLKVIDVFPSGWVDLEQLQKLKKHVKAIGMRVVSQEVFQQLSCLPITKLCLYNLDIISLSFDTLSCKNHGFLQKLKIESCPQLEQIVMNGRKTHLNKLEIFNVEKLQNIIWTDLSPPEFFHVLKSLYVSGCNLDNLAWLLHLPCLSSLHIQDCAEIETLFYIKEEREIQQQEVSEHHQTFPALEYLYLKNLPKFVSVSNFELDFPLLLYLDVHDCLEIETLFYIEEEREIQQQEVSEHSPTFPVLKSAFITKLPKLVSISNFAWEFPQLENLAVRQCFNLKKLPFKSGINDNNQRMILIDCKREWWESLEWDDATIPSDLWPNFYPDEYSDECTTSGSE</sequence>